<proteinExistence type="predicted"/>
<dbReference type="Pfam" id="PF14214">
    <property type="entry name" value="Helitron_like_N"/>
    <property type="match status" value="1"/>
</dbReference>
<dbReference type="PANTHER" id="PTHR45786:SF66">
    <property type="entry name" value="HOOK MOTIF PROTEIN, PUTATIVE-RELATED"/>
    <property type="match status" value="1"/>
</dbReference>
<dbReference type="EMBL" id="SZYD01000002">
    <property type="protein sequence ID" value="KAD7117111.1"/>
    <property type="molecule type" value="Genomic_DNA"/>
</dbReference>
<dbReference type="InterPro" id="IPR025476">
    <property type="entry name" value="Helitron_helicase-like"/>
</dbReference>
<accession>A0A5N6PWD7</accession>
<protein>
    <recommendedName>
        <fullName evidence="1">Helitron helicase-like domain-containing protein</fullName>
    </recommendedName>
</protein>
<sequence length="202" mass="23751">MLDLQIIQELKFMLDSGNEQVKTYRMVRDCFRDNPYVDLNLRLIGKQNRDGRTYNLPTASDVAALIVGDISDSMESRDIIVKKNSGTLHHISELHPSYLALQYPLLFPYGDDEYRVDIPHRDVIGSTNSKRPNCTMREFFAYRILDRANSFSLILNARRLYQQFLVDAYTMIESERLYFIRNQQKILRCESYENLRNVVHDT</sequence>
<name>A0A5N6PWD7_9ASTR</name>
<dbReference type="Proteomes" id="UP000326396">
    <property type="component" value="Linkage Group LG10"/>
</dbReference>
<comment type="caution">
    <text evidence="2">The sequence shown here is derived from an EMBL/GenBank/DDBJ whole genome shotgun (WGS) entry which is preliminary data.</text>
</comment>
<organism evidence="2 3">
    <name type="scientific">Mikania micrantha</name>
    <name type="common">bitter vine</name>
    <dbReference type="NCBI Taxonomy" id="192012"/>
    <lineage>
        <taxon>Eukaryota</taxon>
        <taxon>Viridiplantae</taxon>
        <taxon>Streptophyta</taxon>
        <taxon>Embryophyta</taxon>
        <taxon>Tracheophyta</taxon>
        <taxon>Spermatophyta</taxon>
        <taxon>Magnoliopsida</taxon>
        <taxon>eudicotyledons</taxon>
        <taxon>Gunneridae</taxon>
        <taxon>Pentapetalae</taxon>
        <taxon>asterids</taxon>
        <taxon>campanulids</taxon>
        <taxon>Asterales</taxon>
        <taxon>Asteraceae</taxon>
        <taxon>Asteroideae</taxon>
        <taxon>Heliantheae alliance</taxon>
        <taxon>Eupatorieae</taxon>
        <taxon>Mikania</taxon>
    </lineage>
</organism>
<feature type="domain" description="Helitron helicase-like" evidence="1">
    <location>
        <begin position="139"/>
        <end position="200"/>
    </location>
</feature>
<keyword evidence="3" id="KW-1185">Reference proteome</keyword>
<evidence type="ECO:0000313" key="2">
    <source>
        <dbReference type="EMBL" id="KAD7117111.1"/>
    </source>
</evidence>
<dbReference type="PANTHER" id="PTHR45786">
    <property type="entry name" value="DNA BINDING PROTEIN-LIKE"/>
    <property type="match status" value="1"/>
</dbReference>
<dbReference type="AlphaFoldDB" id="A0A5N6PWD7"/>
<reference evidence="2 3" key="1">
    <citation type="submission" date="2019-05" db="EMBL/GenBank/DDBJ databases">
        <title>Mikania micrantha, genome provides insights into the molecular mechanism of rapid growth.</title>
        <authorList>
            <person name="Liu B."/>
        </authorList>
    </citation>
    <scope>NUCLEOTIDE SEQUENCE [LARGE SCALE GENOMIC DNA]</scope>
    <source>
        <strain evidence="2">NLD-2019</strain>
        <tissue evidence="2">Leaf</tissue>
    </source>
</reference>
<dbReference type="OrthoDB" id="1928976at2759"/>
<gene>
    <name evidence="2" type="ORF">E3N88_04379</name>
</gene>
<evidence type="ECO:0000313" key="3">
    <source>
        <dbReference type="Proteomes" id="UP000326396"/>
    </source>
</evidence>
<evidence type="ECO:0000259" key="1">
    <source>
        <dbReference type="Pfam" id="PF14214"/>
    </source>
</evidence>